<dbReference type="AlphaFoldDB" id="A0A9D4U1Z0"/>
<organism evidence="1 2">
    <name type="scientific">Adiantum capillus-veneris</name>
    <name type="common">Maidenhair fern</name>
    <dbReference type="NCBI Taxonomy" id="13818"/>
    <lineage>
        <taxon>Eukaryota</taxon>
        <taxon>Viridiplantae</taxon>
        <taxon>Streptophyta</taxon>
        <taxon>Embryophyta</taxon>
        <taxon>Tracheophyta</taxon>
        <taxon>Polypodiopsida</taxon>
        <taxon>Polypodiidae</taxon>
        <taxon>Polypodiales</taxon>
        <taxon>Pteridineae</taxon>
        <taxon>Pteridaceae</taxon>
        <taxon>Vittarioideae</taxon>
        <taxon>Adiantum</taxon>
    </lineage>
</organism>
<comment type="caution">
    <text evidence="1">The sequence shown here is derived from an EMBL/GenBank/DDBJ whole genome shotgun (WGS) entry which is preliminary data.</text>
</comment>
<dbReference type="Proteomes" id="UP000886520">
    <property type="component" value="Chromosome 25"/>
</dbReference>
<reference evidence="1" key="1">
    <citation type="submission" date="2021-01" db="EMBL/GenBank/DDBJ databases">
        <title>Adiantum capillus-veneris genome.</title>
        <authorList>
            <person name="Fang Y."/>
            <person name="Liao Q."/>
        </authorList>
    </citation>
    <scope>NUCLEOTIDE SEQUENCE</scope>
    <source>
        <strain evidence="1">H3</strain>
        <tissue evidence="1">Leaf</tissue>
    </source>
</reference>
<gene>
    <name evidence="1" type="ORF">GOP47_0026001</name>
</gene>
<keyword evidence="2" id="KW-1185">Reference proteome</keyword>
<evidence type="ECO:0000313" key="1">
    <source>
        <dbReference type="EMBL" id="KAI5059682.1"/>
    </source>
</evidence>
<dbReference type="EMBL" id="JABFUD020000025">
    <property type="protein sequence ID" value="KAI5059682.1"/>
    <property type="molecule type" value="Genomic_DNA"/>
</dbReference>
<accession>A0A9D4U1Z0</accession>
<evidence type="ECO:0000313" key="2">
    <source>
        <dbReference type="Proteomes" id="UP000886520"/>
    </source>
</evidence>
<proteinExistence type="predicted"/>
<protein>
    <submittedName>
        <fullName evidence="1">Uncharacterized protein</fullName>
    </submittedName>
</protein>
<sequence>MISWRLSRDKLKSLKCAQSKRVKEVLIQHAFQHADLKLQTSPGPSFPRHRPNYIYPSNTTDWQLVESIVGIFYAFHAFIGEEMYRGRQHKELADNEIFFYDMSYLEPRTSFGWGRVAPLSLPSFDNKDWSLPAS</sequence>
<name>A0A9D4U1Z0_ADICA</name>